<accession>A0A7W9T2H4</accession>
<dbReference type="Proteomes" id="UP000532746">
    <property type="component" value="Unassembled WGS sequence"/>
</dbReference>
<dbReference type="InterPro" id="IPR016053">
    <property type="entry name" value="Haem_Oase-like"/>
</dbReference>
<dbReference type="SUPFAM" id="SSF48613">
    <property type="entry name" value="Heme oxygenase-like"/>
    <property type="match status" value="1"/>
</dbReference>
<dbReference type="AlphaFoldDB" id="A0A7W9T2H4"/>
<dbReference type="CDD" id="cd19166">
    <property type="entry name" value="HemeO-bac"/>
    <property type="match status" value="1"/>
</dbReference>
<dbReference type="Gene3D" id="1.20.910.10">
    <property type="entry name" value="Heme oxygenase-like"/>
    <property type="match status" value="1"/>
</dbReference>
<organism evidence="1 2">
    <name type="scientific">Hymenobacter luteus</name>
    <dbReference type="NCBI Taxonomy" id="1411122"/>
    <lineage>
        <taxon>Bacteria</taxon>
        <taxon>Pseudomonadati</taxon>
        <taxon>Bacteroidota</taxon>
        <taxon>Cytophagia</taxon>
        <taxon>Cytophagales</taxon>
        <taxon>Hymenobacteraceae</taxon>
        <taxon>Hymenobacter</taxon>
    </lineage>
</organism>
<dbReference type="RefSeq" id="WP_183403943.1">
    <property type="nucleotide sequence ID" value="NZ_JACHGG010000003.1"/>
</dbReference>
<dbReference type="EMBL" id="JACHGG010000003">
    <property type="protein sequence ID" value="MBB6059594.1"/>
    <property type="molecule type" value="Genomic_DNA"/>
</dbReference>
<protein>
    <submittedName>
        <fullName evidence="1">Heme oxygenase</fullName>
    </submittedName>
</protein>
<reference evidence="1 2" key="1">
    <citation type="submission" date="2020-08" db="EMBL/GenBank/DDBJ databases">
        <title>Genomic Encyclopedia of Type Strains, Phase IV (KMG-IV): sequencing the most valuable type-strain genomes for metagenomic binning, comparative biology and taxonomic classification.</title>
        <authorList>
            <person name="Goeker M."/>
        </authorList>
    </citation>
    <scope>NUCLEOTIDE SEQUENCE [LARGE SCALE GENOMIC DNA]</scope>
    <source>
        <strain evidence="1 2">DSM 26718</strain>
    </source>
</reference>
<dbReference type="GO" id="GO:0004392">
    <property type="term" value="F:heme oxygenase (decyclizing) activity"/>
    <property type="evidence" value="ECO:0007669"/>
    <property type="project" value="InterPro"/>
</dbReference>
<sequence length="188" mass="20637">MLPVSAPASVLHRLRQETQPYHAALEQSAFNRALMAGTITSDVTTHFLSRLYGFLRPYEAALRAHAFPAEWEVAARCRAHLIEQDLAQAAGLPQCPDMPPLRTRAQLLGALYVVEGSTLGGQIITRQLARAGITARTYFTGYAEQTGARWKSFCGLLSAAALHPADQDQVVQSAIVTFQKLHAWIEQP</sequence>
<keyword evidence="2" id="KW-1185">Reference proteome</keyword>
<name>A0A7W9T2H4_9BACT</name>
<evidence type="ECO:0000313" key="1">
    <source>
        <dbReference type="EMBL" id="MBB6059594.1"/>
    </source>
</evidence>
<gene>
    <name evidence="1" type="ORF">HNQ93_002454</name>
</gene>
<dbReference type="InterPro" id="IPR016084">
    <property type="entry name" value="Haem_Oase-like_multi-hlx"/>
</dbReference>
<proteinExistence type="predicted"/>
<dbReference type="GO" id="GO:0006788">
    <property type="term" value="P:heme oxidation"/>
    <property type="evidence" value="ECO:0007669"/>
    <property type="project" value="InterPro"/>
</dbReference>
<dbReference type="Pfam" id="PF01126">
    <property type="entry name" value="Heme_oxygenase"/>
    <property type="match status" value="1"/>
</dbReference>
<evidence type="ECO:0000313" key="2">
    <source>
        <dbReference type="Proteomes" id="UP000532746"/>
    </source>
</evidence>
<comment type="caution">
    <text evidence="1">The sequence shown here is derived from an EMBL/GenBank/DDBJ whole genome shotgun (WGS) entry which is preliminary data.</text>
</comment>